<reference evidence="2 3" key="4">
    <citation type="journal article" date="2010" name="Environ. Microbiol.">
        <title>The bacterial genus Collimonas: mycophagy, weathering and other adaptive solutions to life in oligotrophic soil environments.</title>
        <authorList>
            <person name="Leveau J.H."/>
            <person name="Uroz S."/>
            <person name="de Boer W."/>
        </authorList>
    </citation>
    <scope>NUCLEOTIDE SEQUENCE [LARGE SCALE GENOMIC DNA]</scope>
    <source>
        <strain evidence="2 3">Ter331</strain>
    </source>
</reference>
<dbReference type="Proteomes" id="UP000008392">
    <property type="component" value="Chromosome"/>
</dbReference>
<protein>
    <submittedName>
        <fullName evidence="2">Lactoylglutathione lyase related lyase</fullName>
    </submittedName>
</protein>
<dbReference type="eggNOG" id="COG0346">
    <property type="taxonomic scope" value="Bacteria"/>
</dbReference>
<reference evidence="2 3" key="1">
    <citation type="journal article" date="2004" name="Environ. Microbiol.">
        <title>Phylogeny-function analysis of (meta)genomic libraries: screening for expression of ribosomal RNA genes by large-insert library fluorescent in situ hybridization (LIL-FISH).</title>
        <authorList>
            <person name="Leveau J.H."/>
            <person name="Gerards S."/>
            <person name="de Boer W."/>
            <person name="van Veen J.A."/>
        </authorList>
    </citation>
    <scope>NUCLEOTIDE SEQUENCE [LARGE SCALE GENOMIC DNA]</scope>
    <source>
        <strain evidence="2 3">Ter331</strain>
    </source>
</reference>
<reference evidence="3" key="6">
    <citation type="submission" date="2011-05" db="EMBL/GenBank/DDBJ databases">
        <title>Complete sequence of Collimonas fungivorans Ter331.</title>
        <authorList>
            <person name="Leveau J.H."/>
        </authorList>
    </citation>
    <scope>NUCLEOTIDE SEQUENCE [LARGE SCALE GENOMIC DNA]</scope>
    <source>
        <strain evidence="3">Ter331</strain>
    </source>
</reference>
<dbReference type="InterPro" id="IPR029068">
    <property type="entry name" value="Glyas_Bleomycin-R_OHBP_Dase"/>
</dbReference>
<keyword evidence="3" id="KW-1185">Reference proteome</keyword>
<dbReference type="Pfam" id="PF00903">
    <property type="entry name" value="Glyoxalase"/>
    <property type="match status" value="1"/>
</dbReference>
<dbReference type="InterPro" id="IPR004360">
    <property type="entry name" value="Glyas_Fos-R_dOase_dom"/>
</dbReference>
<organism evidence="2 3">
    <name type="scientific">Collimonas fungivorans (strain Ter331)</name>
    <dbReference type="NCBI Taxonomy" id="1005048"/>
    <lineage>
        <taxon>Bacteria</taxon>
        <taxon>Pseudomonadati</taxon>
        <taxon>Pseudomonadota</taxon>
        <taxon>Betaproteobacteria</taxon>
        <taxon>Burkholderiales</taxon>
        <taxon>Oxalobacteraceae</taxon>
        <taxon>Collimonas</taxon>
    </lineage>
</organism>
<evidence type="ECO:0000259" key="1">
    <source>
        <dbReference type="PROSITE" id="PS51819"/>
    </source>
</evidence>
<evidence type="ECO:0000313" key="3">
    <source>
        <dbReference type="Proteomes" id="UP000008392"/>
    </source>
</evidence>
<name>G0AEN2_COLFT</name>
<dbReference type="SUPFAM" id="SSF54593">
    <property type="entry name" value="Glyoxalase/Bleomycin resistance protein/Dihydroxybiphenyl dioxygenase"/>
    <property type="match status" value="1"/>
</dbReference>
<dbReference type="EMBL" id="CP002745">
    <property type="protein sequence ID" value="AEK62488.1"/>
    <property type="molecule type" value="Genomic_DNA"/>
</dbReference>
<dbReference type="KEGG" id="cfu:CFU_2661"/>
<reference evidence="2 3" key="5">
    <citation type="journal article" date="2011" name="ISME J.">
        <title>Dual transcriptional profiling of a bacterial/fungal confrontation: Collimonas fungivorans versus Aspergillus niger.</title>
        <authorList>
            <person name="Mela F."/>
            <person name="Fritsche K."/>
            <person name="de Boer W."/>
            <person name="van Veen J.A."/>
            <person name="de Graaff L.H."/>
            <person name="van den Berg M."/>
            <person name="Leveau J.H."/>
        </authorList>
    </citation>
    <scope>NUCLEOTIDE SEQUENCE [LARGE SCALE GENOMIC DNA]</scope>
    <source>
        <strain evidence="2 3">Ter331</strain>
    </source>
</reference>
<dbReference type="Gene3D" id="3.10.180.10">
    <property type="entry name" value="2,3-Dihydroxybiphenyl 1,2-Dioxygenase, domain 1"/>
    <property type="match status" value="1"/>
</dbReference>
<accession>G0AEN2</accession>
<dbReference type="PROSITE" id="PS51819">
    <property type="entry name" value="VOC"/>
    <property type="match status" value="1"/>
</dbReference>
<dbReference type="HOGENOM" id="CLU_122783_2_0_4"/>
<reference evidence="2 3" key="3">
    <citation type="journal article" date="2008" name="FEMS Microbiol. Ecol.">
        <title>Identification and characterization of genes underlying chitinolysis in Collimonas fungivorans Ter331.</title>
        <authorList>
            <person name="Fritsche K."/>
            <person name="de Boer W."/>
            <person name="Gerards S."/>
            <person name="van den Berg M."/>
            <person name="van Veen J.A."/>
            <person name="Leveau J.H."/>
        </authorList>
    </citation>
    <scope>NUCLEOTIDE SEQUENCE [LARGE SCALE GENOMIC DNA]</scope>
    <source>
        <strain evidence="2 3">Ter331</strain>
    </source>
</reference>
<dbReference type="InterPro" id="IPR037523">
    <property type="entry name" value="VOC_core"/>
</dbReference>
<dbReference type="CDD" id="cd06587">
    <property type="entry name" value="VOC"/>
    <property type="match status" value="1"/>
</dbReference>
<dbReference type="GO" id="GO:0016829">
    <property type="term" value="F:lyase activity"/>
    <property type="evidence" value="ECO:0007669"/>
    <property type="project" value="UniProtKB-KW"/>
</dbReference>
<proteinExistence type="predicted"/>
<sequence length="138" mass="15750">MRDLFMNTHKQAKLNHLSFPTTNVAETAAFFEKYLGCEIVAAGESCLLKRNDFDIVLDHVAEDVPAWPKNFHFGVEVDSLDEVHALYTEFLEGGVSMETEVFNNSRGSRFFCRTPGGVLLEVNTRADMQKQDQWQKLF</sequence>
<reference evidence="2 3" key="2">
    <citation type="journal article" date="2006" name="J. Microbiol. Methods">
        <title>Genomic flank-sequencing of plasposon insertion sites for rapid identification of functional genes.</title>
        <authorList>
            <person name="Leveau J.H."/>
            <person name="Gerards S."/>
            <person name="Fritsche K."/>
            <person name="Zondag G."/>
            <person name="van Veen J.A."/>
        </authorList>
    </citation>
    <scope>NUCLEOTIDE SEQUENCE [LARGE SCALE GENOMIC DNA]</scope>
    <source>
        <strain evidence="2 3">Ter331</strain>
    </source>
</reference>
<keyword evidence="2" id="KW-0456">Lyase</keyword>
<feature type="domain" description="VOC" evidence="1">
    <location>
        <begin position="13"/>
        <end position="125"/>
    </location>
</feature>
<dbReference type="AlphaFoldDB" id="G0AEN2"/>
<gene>
    <name evidence="2" type="ordered locus">CFU_2661</name>
</gene>
<evidence type="ECO:0000313" key="2">
    <source>
        <dbReference type="EMBL" id="AEK62488.1"/>
    </source>
</evidence>